<accession>A0ABP4JL96</accession>
<keyword evidence="2" id="KW-1185">Reference proteome</keyword>
<sequence>MGSNGRMTCHSASVMSEAYHRTCSGPSAALPNLCARQSHDRDCALDSTHASAKDCGNYQKALLSCAGSRAISRTGTLFDQASPRDR</sequence>
<gene>
    <name evidence="1" type="ORF">GCM10009601_24570</name>
</gene>
<dbReference type="Proteomes" id="UP001500973">
    <property type="component" value="Unassembled WGS sequence"/>
</dbReference>
<protein>
    <submittedName>
        <fullName evidence="1">Uncharacterized protein</fullName>
    </submittedName>
</protein>
<evidence type="ECO:0000313" key="1">
    <source>
        <dbReference type="EMBL" id="GAA1422696.1"/>
    </source>
</evidence>
<dbReference type="EMBL" id="BAAAIZ010000032">
    <property type="protein sequence ID" value="GAA1422696.1"/>
    <property type="molecule type" value="Genomic_DNA"/>
</dbReference>
<name>A0ABP4JL96_9ACTN</name>
<proteinExistence type="predicted"/>
<reference evidence="2" key="1">
    <citation type="journal article" date="2019" name="Int. J. Syst. Evol. Microbiol.">
        <title>The Global Catalogue of Microorganisms (GCM) 10K type strain sequencing project: providing services to taxonomists for standard genome sequencing and annotation.</title>
        <authorList>
            <consortium name="The Broad Institute Genomics Platform"/>
            <consortium name="The Broad Institute Genome Sequencing Center for Infectious Disease"/>
            <person name="Wu L."/>
            <person name="Ma J."/>
        </authorList>
    </citation>
    <scope>NUCLEOTIDE SEQUENCE [LARGE SCALE GENOMIC DNA]</scope>
    <source>
        <strain evidence="2">JCM 11756</strain>
    </source>
</reference>
<comment type="caution">
    <text evidence="1">The sequence shown here is derived from an EMBL/GenBank/DDBJ whole genome shotgun (WGS) entry which is preliminary data.</text>
</comment>
<organism evidence="1 2">
    <name type="scientific">Streptomyces thermospinosisporus</name>
    <dbReference type="NCBI Taxonomy" id="161482"/>
    <lineage>
        <taxon>Bacteria</taxon>
        <taxon>Bacillati</taxon>
        <taxon>Actinomycetota</taxon>
        <taxon>Actinomycetes</taxon>
        <taxon>Kitasatosporales</taxon>
        <taxon>Streptomycetaceae</taxon>
        <taxon>Streptomyces</taxon>
    </lineage>
</organism>
<evidence type="ECO:0000313" key="2">
    <source>
        <dbReference type="Proteomes" id="UP001500973"/>
    </source>
</evidence>